<feature type="chain" id="PRO_5015515747" description="Peptidase A2 domain-containing protein" evidence="2">
    <location>
        <begin position="20"/>
        <end position="285"/>
    </location>
</feature>
<gene>
    <name evidence="4" type="ORF">XthCFBP4691_16330</name>
</gene>
<dbReference type="CDD" id="cd05483">
    <property type="entry name" value="retropepsin_like_bacteria"/>
    <property type="match status" value="1"/>
</dbReference>
<evidence type="ECO:0000256" key="1">
    <source>
        <dbReference type="ARBA" id="ARBA00022801"/>
    </source>
</evidence>
<keyword evidence="5" id="KW-1185">Reference proteome</keyword>
<dbReference type="PROSITE" id="PS50175">
    <property type="entry name" value="ASP_PROT_RETROV"/>
    <property type="match status" value="1"/>
</dbReference>
<keyword evidence="2" id="KW-0732">Signal</keyword>
<evidence type="ECO:0000313" key="4">
    <source>
        <dbReference type="EMBL" id="PPT85371.1"/>
    </source>
</evidence>
<dbReference type="GO" id="GO:0006508">
    <property type="term" value="P:proteolysis"/>
    <property type="evidence" value="ECO:0007669"/>
    <property type="project" value="InterPro"/>
</dbReference>
<dbReference type="InterPro" id="IPR001995">
    <property type="entry name" value="Peptidase_A2_cat"/>
</dbReference>
<organism evidence="4 5">
    <name type="scientific">Xanthomonas theicola</name>
    <dbReference type="NCBI Taxonomy" id="56464"/>
    <lineage>
        <taxon>Bacteria</taxon>
        <taxon>Pseudomonadati</taxon>
        <taxon>Pseudomonadota</taxon>
        <taxon>Gammaproteobacteria</taxon>
        <taxon>Lysobacterales</taxon>
        <taxon>Lysobacteraceae</taxon>
        <taxon>Xanthomonas</taxon>
    </lineage>
</organism>
<name>A0A2S6ZBQ2_9XANT</name>
<dbReference type="Proteomes" id="UP000239898">
    <property type="component" value="Unassembled WGS sequence"/>
</dbReference>
<dbReference type="EMBL" id="MIGX01000107">
    <property type="protein sequence ID" value="PPT85371.1"/>
    <property type="molecule type" value="Genomic_DNA"/>
</dbReference>
<dbReference type="SUPFAM" id="SSF50630">
    <property type="entry name" value="Acid proteases"/>
    <property type="match status" value="2"/>
</dbReference>
<dbReference type="Pfam" id="PF13650">
    <property type="entry name" value="Asp_protease_2"/>
    <property type="match status" value="2"/>
</dbReference>
<protein>
    <recommendedName>
        <fullName evidence="3">Peptidase A2 domain-containing protein</fullName>
    </recommendedName>
</protein>
<evidence type="ECO:0000259" key="3">
    <source>
        <dbReference type="PROSITE" id="PS50175"/>
    </source>
</evidence>
<feature type="signal peptide" evidence="2">
    <location>
        <begin position="1"/>
        <end position="19"/>
    </location>
</feature>
<dbReference type="OrthoDB" id="198130at2"/>
<comment type="caution">
    <text evidence="4">The sequence shown here is derived from an EMBL/GenBank/DDBJ whole genome shotgun (WGS) entry which is preliminary data.</text>
</comment>
<dbReference type="GO" id="GO:0004190">
    <property type="term" value="F:aspartic-type endopeptidase activity"/>
    <property type="evidence" value="ECO:0007669"/>
    <property type="project" value="InterPro"/>
</dbReference>
<accession>A0A2S6ZBQ2</accession>
<sequence>MIALSLVLAALLQPAATVALQQDDRGRPVIEAQINDKGPFAMVVDTAAQTSLLAPSLVQELALRPLEGDMTIIGAVGMQTAKIYPVERLNAGLFDERQLEMLALPNDSITSARGIIGMERFAGSKVLFDLTAGTLTIAPSSAAASGHATVAGTTDGNGMLHVPLRLDGVSVQALVDTGAGRSVGNLALLKALGLRQDDPRVKPAGEIRGTADAATAAWIVQLETVALGPVRFRDVPLLISDMGEAGTPSMLLGNDLLGVLQGYAVDFPRAELQIRLPAAPAPAKP</sequence>
<evidence type="ECO:0000313" key="5">
    <source>
        <dbReference type="Proteomes" id="UP000239898"/>
    </source>
</evidence>
<keyword evidence="1" id="KW-0378">Hydrolase</keyword>
<dbReference type="InterPro" id="IPR034122">
    <property type="entry name" value="Retropepsin-like_bacterial"/>
</dbReference>
<dbReference type="AlphaFoldDB" id="A0A2S6ZBQ2"/>
<evidence type="ECO:0000256" key="2">
    <source>
        <dbReference type="SAM" id="SignalP"/>
    </source>
</evidence>
<reference evidence="4 5" key="1">
    <citation type="submission" date="2016-08" db="EMBL/GenBank/DDBJ databases">
        <title>Evolution of the type three secretion system and type three effector repertoires in Xanthomonas.</title>
        <authorList>
            <person name="Merda D."/>
            <person name="Briand M."/>
            <person name="Bosis E."/>
            <person name="Rousseau C."/>
            <person name="Portier P."/>
            <person name="Jacques M.-A."/>
            <person name="Fischer-Le Saux M."/>
        </authorList>
    </citation>
    <scope>NUCLEOTIDE SEQUENCE [LARGE SCALE GENOMIC DNA]</scope>
    <source>
        <strain evidence="4 5">CFBP 4691</strain>
    </source>
</reference>
<dbReference type="InterPro" id="IPR021109">
    <property type="entry name" value="Peptidase_aspartic_dom_sf"/>
</dbReference>
<dbReference type="RefSeq" id="WP_128421375.1">
    <property type="nucleotide sequence ID" value="NZ_CP049017.1"/>
</dbReference>
<proteinExistence type="predicted"/>
<feature type="domain" description="Peptidase A2" evidence="3">
    <location>
        <begin position="171"/>
        <end position="256"/>
    </location>
</feature>
<dbReference type="Gene3D" id="2.40.70.10">
    <property type="entry name" value="Acid Proteases"/>
    <property type="match status" value="2"/>
</dbReference>